<dbReference type="Proteomes" id="UP000192534">
    <property type="component" value="Unassembled WGS sequence"/>
</dbReference>
<protein>
    <submittedName>
        <fullName evidence="1">Fatty-acid--CoA ligase</fullName>
    </submittedName>
</protein>
<dbReference type="AlphaFoldDB" id="A0A1X0IUG8"/>
<evidence type="ECO:0000313" key="1">
    <source>
        <dbReference type="EMBL" id="ORB52441.1"/>
    </source>
</evidence>
<name>A0A1X0IUG8_MYCRH</name>
<evidence type="ECO:0000313" key="2">
    <source>
        <dbReference type="Proteomes" id="UP000192534"/>
    </source>
</evidence>
<gene>
    <name evidence="1" type="ORF">BST42_14545</name>
</gene>
<sequence>MDYRVPDPSRVWPVLQRSESALADLGAHYVLVYTSTREHGRVMVTISLRSKEPILEVLRSRVFLNWFDAVGLDDIPAIFAGETVDKVTLVEPSEENPPGVIVGAIAAVDDVSAMIRRVHRGLPRFEAAGVRAVRIFKAFDDDHEVMILQELDDEADASDWVNHPDVAAEWMGHTGVGAYPPVFVGRLQHIMRLDESV</sequence>
<keyword evidence="1" id="KW-0436">Ligase</keyword>
<dbReference type="GO" id="GO:0016874">
    <property type="term" value="F:ligase activity"/>
    <property type="evidence" value="ECO:0007669"/>
    <property type="project" value="UniProtKB-KW"/>
</dbReference>
<dbReference type="RefSeq" id="WP_083120270.1">
    <property type="nucleotide sequence ID" value="NZ_JACKUO010000026.1"/>
</dbReference>
<proteinExistence type="predicted"/>
<reference evidence="1 2" key="1">
    <citation type="submission" date="2016-12" db="EMBL/GenBank/DDBJ databases">
        <title>The new phylogeny of genus Mycobacterium.</title>
        <authorList>
            <person name="Tortoli E."/>
            <person name="Trovato A."/>
            <person name="Cirillo D.M."/>
        </authorList>
    </citation>
    <scope>NUCLEOTIDE SEQUENCE [LARGE SCALE GENOMIC DNA]</scope>
    <source>
        <strain evidence="1 2">DSM 44223</strain>
    </source>
</reference>
<comment type="caution">
    <text evidence="1">The sequence shown here is derived from an EMBL/GenBank/DDBJ whole genome shotgun (WGS) entry which is preliminary data.</text>
</comment>
<organism evidence="1 2">
    <name type="scientific">Mycolicibacterium rhodesiae</name>
    <name type="common">Mycobacterium rhodesiae</name>
    <dbReference type="NCBI Taxonomy" id="36814"/>
    <lineage>
        <taxon>Bacteria</taxon>
        <taxon>Bacillati</taxon>
        <taxon>Actinomycetota</taxon>
        <taxon>Actinomycetes</taxon>
        <taxon>Mycobacteriales</taxon>
        <taxon>Mycobacteriaceae</taxon>
        <taxon>Mycolicibacterium</taxon>
    </lineage>
</organism>
<dbReference type="EMBL" id="MVIH01000006">
    <property type="protein sequence ID" value="ORB52441.1"/>
    <property type="molecule type" value="Genomic_DNA"/>
</dbReference>
<dbReference type="OrthoDB" id="4761217at2"/>
<keyword evidence="2" id="KW-1185">Reference proteome</keyword>
<accession>A0A1X0IUG8</accession>